<reference evidence="2 3" key="1">
    <citation type="submission" date="2019-03" db="EMBL/GenBank/DDBJ databases">
        <title>First draft genome of Liparis tanakae, snailfish: a comprehensive survey of snailfish specific genes.</title>
        <authorList>
            <person name="Kim W."/>
            <person name="Song I."/>
            <person name="Jeong J.-H."/>
            <person name="Kim D."/>
            <person name="Kim S."/>
            <person name="Ryu S."/>
            <person name="Song J.Y."/>
            <person name="Lee S.K."/>
        </authorList>
    </citation>
    <scope>NUCLEOTIDE SEQUENCE [LARGE SCALE GENOMIC DNA]</scope>
    <source>
        <tissue evidence="2">Muscle</tissue>
    </source>
</reference>
<gene>
    <name evidence="2" type="ORF">EYF80_004363</name>
</gene>
<comment type="caution">
    <text evidence="2">The sequence shown here is derived from an EMBL/GenBank/DDBJ whole genome shotgun (WGS) entry which is preliminary data.</text>
</comment>
<dbReference type="AlphaFoldDB" id="A0A4Z2J5Z4"/>
<evidence type="ECO:0000313" key="3">
    <source>
        <dbReference type="Proteomes" id="UP000314294"/>
    </source>
</evidence>
<feature type="region of interest" description="Disordered" evidence="1">
    <location>
        <begin position="134"/>
        <end position="195"/>
    </location>
</feature>
<dbReference type="Proteomes" id="UP000314294">
    <property type="component" value="Unassembled WGS sequence"/>
</dbReference>
<proteinExistence type="predicted"/>
<keyword evidence="3" id="KW-1185">Reference proteome</keyword>
<protein>
    <submittedName>
        <fullName evidence="2">Uncharacterized protein</fullName>
    </submittedName>
</protein>
<dbReference type="EMBL" id="SRLO01000021">
    <property type="protein sequence ID" value="TNN85341.1"/>
    <property type="molecule type" value="Genomic_DNA"/>
</dbReference>
<name>A0A4Z2J5Z4_9TELE</name>
<sequence>MTLHCSSALAETCVSRANDADVLPCRTGRAALSKQTDGGRWRRTEREEIQIARILTSSPDGLIAFTWSSHPSHLPLTTSLVPHSLHLVLMSFSPDCLVPFTWSSRPSHLPLTTSLVPHSLHLVLMSFSPASDHLGQSGASLQPRPSGREPMSLDVSQSTNTRPRAMWELAEASVEKPLEEQRGGRRSLFTPLHAS</sequence>
<evidence type="ECO:0000256" key="1">
    <source>
        <dbReference type="SAM" id="MobiDB-lite"/>
    </source>
</evidence>
<organism evidence="2 3">
    <name type="scientific">Liparis tanakae</name>
    <name type="common">Tanaka's snailfish</name>
    <dbReference type="NCBI Taxonomy" id="230148"/>
    <lineage>
        <taxon>Eukaryota</taxon>
        <taxon>Metazoa</taxon>
        <taxon>Chordata</taxon>
        <taxon>Craniata</taxon>
        <taxon>Vertebrata</taxon>
        <taxon>Euteleostomi</taxon>
        <taxon>Actinopterygii</taxon>
        <taxon>Neopterygii</taxon>
        <taxon>Teleostei</taxon>
        <taxon>Neoteleostei</taxon>
        <taxon>Acanthomorphata</taxon>
        <taxon>Eupercaria</taxon>
        <taxon>Perciformes</taxon>
        <taxon>Cottioidei</taxon>
        <taxon>Cottales</taxon>
        <taxon>Liparidae</taxon>
        <taxon>Liparis</taxon>
    </lineage>
</organism>
<feature type="compositionally biased region" description="Basic and acidic residues" evidence="1">
    <location>
        <begin position="173"/>
        <end position="183"/>
    </location>
</feature>
<evidence type="ECO:0000313" key="2">
    <source>
        <dbReference type="EMBL" id="TNN85341.1"/>
    </source>
</evidence>
<accession>A0A4Z2J5Z4</accession>